<evidence type="ECO:0000256" key="2">
    <source>
        <dbReference type="ARBA" id="ARBA00022649"/>
    </source>
</evidence>
<organism evidence="6">
    <name type="scientific">hydrothermal vent metagenome</name>
    <dbReference type="NCBI Taxonomy" id="652676"/>
    <lineage>
        <taxon>unclassified sequences</taxon>
        <taxon>metagenomes</taxon>
        <taxon>ecological metagenomes</taxon>
    </lineage>
</organism>
<dbReference type="GO" id="GO:0016787">
    <property type="term" value="F:hydrolase activity"/>
    <property type="evidence" value="ECO:0007669"/>
    <property type="project" value="UniProtKB-KW"/>
</dbReference>
<sequence>MSLLELLEFIKESIELIRKRFITIHCFDDFIADDDGLEKLDSIILRIQTIGEALKNIDKHQKGFLEQAATTDYWSNIIKLRDLISHHYINIDAETIYMICDEKLDELEENVSVLMAKIKS</sequence>
<dbReference type="PANTHER" id="PTHR34139:SF1">
    <property type="entry name" value="RNASE MJ1380-RELATED"/>
    <property type="match status" value="1"/>
</dbReference>
<evidence type="ECO:0000256" key="5">
    <source>
        <dbReference type="ARBA" id="ARBA00022801"/>
    </source>
</evidence>
<evidence type="ECO:0000256" key="1">
    <source>
        <dbReference type="ARBA" id="ARBA00022553"/>
    </source>
</evidence>
<keyword evidence="4" id="KW-0547">Nucleotide-binding</keyword>
<dbReference type="EMBL" id="FPIB01000028">
    <property type="protein sequence ID" value="SFV91107.1"/>
    <property type="molecule type" value="Genomic_DNA"/>
</dbReference>
<dbReference type="AlphaFoldDB" id="A0A1W1EB47"/>
<reference evidence="6" key="1">
    <citation type="submission" date="2016-10" db="EMBL/GenBank/DDBJ databases">
        <authorList>
            <person name="de Groot N.N."/>
        </authorList>
    </citation>
    <scope>NUCLEOTIDE SEQUENCE</scope>
</reference>
<keyword evidence="5" id="KW-0378">Hydrolase</keyword>
<gene>
    <name evidence="6" type="ORF">MNB_SV-4-159</name>
</gene>
<accession>A0A1W1EB47</accession>
<evidence type="ECO:0000256" key="3">
    <source>
        <dbReference type="ARBA" id="ARBA00022722"/>
    </source>
</evidence>
<evidence type="ECO:0000313" key="6">
    <source>
        <dbReference type="EMBL" id="SFV91107.1"/>
    </source>
</evidence>
<protein>
    <submittedName>
        <fullName evidence="6">UPF0331 protein MA_1296</fullName>
    </submittedName>
</protein>
<proteinExistence type="predicted"/>
<keyword evidence="2" id="KW-1277">Toxin-antitoxin system</keyword>
<dbReference type="GO" id="GO:0110001">
    <property type="term" value="C:toxin-antitoxin complex"/>
    <property type="evidence" value="ECO:0007669"/>
    <property type="project" value="InterPro"/>
</dbReference>
<dbReference type="Pfam" id="PF01934">
    <property type="entry name" value="HepT-like"/>
    <property type="match status" value="1"/>
</dbReference>
<name>A0A1W1EB47_9ZZZZ</name>
<keyword evidence="1" id="KW-0597">Phosphoprotein</keyword>
<dbReference type="InterPro" id="IPR051813">
    <property type="entry name" value="HepT_RNase_toxin"/>
</dbReference>
<dbReference type="PANTHER" id="PTHR34139">
    <property type="entry name" value="UPF0331 PROTEIN MJ0127"/>
    <property type="match status" value="1"/>
</dbReference>
<keyword evidence="3" id="KW-0540">Nuclease</keyword>
<evidence type="ECO:0000256" key="4">
    <source>
        <dbReference type="ARBA" id="ARBA00022741"/>
    </source>
</evidence>
<dbReference type="GO" id="GO:0004540">
    <property type="term" value="F:RNA nuclease activity"/>
    <property type="evidence" value="ECO:0007669"/>
    <property type="project" value="InterPro"/>
</dbReference>
<dbReference type="GO" id="GO:0000166">
    <property type="term" value="F:nucleotide binding"/>
    <property type="evidence" value="ECO:0007669"/>
    <property type="project" value="UniProtKB-KW"/>
</dbReference>
<dbReference type="InterPro" id="IPR008201">
    <property type="entry name" value="HepT-like"/>
</dbReference>